<evidence type="ECO:0000256" key="6">
    <source>
        <dbReference type="ARBA" id="ARBA00023212"/>
    </source>
</evidence>
<feature type="compositionally biased region" description="Basic and acidic residues" evidence="7">
    <location>
        <begin position="17"/>
        <end position="37"/>
    </location>
</feature>
<keyword evidence="5" id="KW-0677">Repeat</keyword>
<dbReference type="GO" id="GO:0010970">
    <property type="term" value="P:transport along microtubule"/>
    <property type="evidence" value="ECO:0007669"/>
    <property type="project" value="TreeGrafter"/>
</dbReference>
<dbReference type="InterPro" id="IPR036322">
    <property type="entry name" value="WD40_repeat_dom_sf"/>
</dbReference>
<dbReference type="GO" id="GO:0045503">
    <property type="term" value="F:dynein light chain binding"/>
    <property type="evidence" value="ECO:0007669"/>
    <property type="project" value="TreeGrafter"/>
</dbReference>
<dbReference type="PANTHER" id="PTHR12442">
    <property type="entry name" value="DYNEIN INTERMEDIATE CHAIN"/>
    <property type="match status" value="1"/>
</dbReference>
<dbReference type="GO" id="GO:0045504">
    <property type="term" value="F:dynein heavy chain binding"/>
    <property type="evidence" value="ECO:0007669"/>
    <property type="project" value="TreeGrafter"/>
</dbReference>
<dbReference type="InterPro" id="IPR001680">
    <property type="entry name" value="WD40_rpt"/>
</dbReference>
<feature type="compositionally biased region" description="Low complexity" evidence="7">
    <location>
        <begin position="75"/>
        <end position="85"/>
    </location>
</feature>
<dbReference type="Proteomes" id="UP000002282">
    <property type="component" value="Chromosome X"/>
</dbReference>
<evidence type="ECO:0000256" key="3">
    <source>
        <dbReference type="ARBA" id="ARBA00022490"/>
    </source>
</evidence>
<dbReference type="SUPFAM" id="SSF50978">
    <property type="entry name" value="WD40 repeat-like"/>
    <property type="match status" value="1"/>
</dbReference>
<feature type="compositionally biased region" description="Polar residues" evidence="7">
    <location>
        <begin position="86"/>
        <end position="99"/>
    </location>
</feature>
<evidence type="ECO:0000256" key="7">
    <source>
        <dbReference type="SAM" id="MobiDB-lite"/>
    </source>
</evidence>
<keyword evidence="4" id="KW-0853">WD repeat</keyword>
<dbReference type="SMART" id="SM00320">
    <property type="entry name" value="WD40"/>
    <property type="match status" value="6"/>
</dbReference>
<dbReference type="Gene3D" id="2.130.10.10">
    <property type="entry name" value="YVTN repeat-like/Quinoprotein amine dehydrogenase"/>
    <property type="match status" value="1"/>
</dbReference>
<comment type="similarity">
    <text evidence="2">Belongs to the dynein intermediate chain family.</text>
</comment>
<dbReference type="Pfam" id="PF00400">
    <property type="entry name" value="WD40"/>
    <property type="match status" value="1"/>
</dbReference>
<protein>
    <submittedName>
        <fullName evidence="8">Uncharacterized protein, isoform M</fullName>
    </submittedName>
</protein>
<proteinExistence type="inferred from homology"/>
<dbReference type="OrthoDB" id="4189at2759"/>
<name>A0A0R1EJ32_DROYA</name>
<evidence type="ECO:0000256" key="4">
    <source>
        <dbReference type="ARBA" id="ARBA00022574"/>
    </source>
</evidence>
<dbReference type="PANTHER" id="PTHR12442:SF22">
    <property type="entry name" value="CYTOPLASMIC DYNEIN 1 INTERMEDIATE CHAIN-RELATED"/>
    <property type="match status" value="1"/>
</dbReference>
<keyword evidence="3" id="KW-0963">Cytoplasm</keyword>
<evidence type="ECO:0000313" key="8">
    <source>
        <dbReference type="EMBL" id="KRK07066.1"/>
    </source>
</evidence>
<reference evidence="8 9" key="2">
    <citation type="journal article" date="2007" name="PLoS Biol.">
        <title>Principles of genome evolution in the Drosophila melanogaster species group.</title>
        <authorList>
            <person name="Ranz J.M."/>
            <person name="Maurin D."/>
            <person name="Chan Y.S."/>
            <person name="von Grotthuss M."/>
            <person name="Hillier L.W."/>
            <person name="Roote J."/>
            <person name="Ashburner M."/>
            <person name="Bergman C.M."/>
        </authorList>
    </citation>
    <scope>NUCLEOTIDE SEQUENCE [LARGE SCALE GENOMIC DNA]</scope>
    <source>
        <strain evidence="9">Tai18E2 / Tucson 14021-0261.01</strain>
    </source>
</reference>
<feature type="region of interest" description="Disordered" evidence="7">
    <location>
        <begin position="75"/>
        <end position="107"/>
    </location>
</feature>
<feature type="region of interest" description="Disordered" evidence="7">
    <location>
        <begin position="17"/>
        <end position="52"/>
    </location>
</feature>
<evidence type="ECO:0000256" key="2">
    <source>
        <dbReference type="ARBA" id="ARBA00011059"/>
    </source>
</evidence>
<evidence type="ECO:0000256" key="5">
    <source>
        <dbReference type="ARBA" id="ARBA00022737"/>
    </source>
</evidence>
<evidence type="ECO:0000313" key="9">
    <source>
        <dbReference type="Proteomes" id="UP000002282"/>
    </source>
</evidence>
<reference evidence="8 9" key="1">
    <citation type="journal article" date="2007" name="Nature">
        <title>Evolution of genes and genomes on the Drosophila phylogeny.</title>
        <authorList>
            <consortium name="Drosophila 12 Genomes Consortium"/>
            <person name="Clark A.G."/>
            <person name="Eisen M.B."/>
            <person name="Smith D.R."/>
            <person name="Bergman C.M."/>
            <person name="Oliver B."/>
            <person name="Markow T.A."/>
            <person name="Kaufman T.C."/>
            <person name="Kellis M."/>
            <person name="Gelbart W."/>
            <person name="Iyer V.N."/>
            <person name="Pollard D.A."/>
            <person name="Sackton T.B."/>
            <person name="Larracuente A.M."/>
            <person name="Singh N.D."/>
            <person name="Abad J.P."/>
            <person name="Abt D.N."/>
            <person name="Adryan B."/>
            <person name="Aguade M."/>
            <person name="Akashi H."/>
            <person name="Anderson W.W."/>
            <person name="Aquadro C.F."/>
            <person name="Ardell D.H."/>
            <person name="Arguello R."/>
            <person name="Artieri C.G."/>
            <person name="Barbash D.A."/>
            <person name="Barker D."/>
            <person name="Barsanti P."/>
            <person name="Batterham P."/>
            <person name="Batzoglou S."/>
            <person name="Begun D."/>
            <person name="Bhutkar A."/>
            <person name="Blanco E."/>
            <person name="Bosak S.A."/>
            <person name="Bradley R.K."/>
            <person name="Brand A.D."/>
            <person name="Brent M.R."/>
            <person name="Brooks A.N."/>
            <person name="Brown R.H."/>
            <person name="Butlin R.K."/>
            <person name="Caggese C."/>
            <person name="Calvi B.R."/>
            <person name="Bernardo de Carvalho A."/>
            <person name="Caspi A."/>
            <person name="Castrezana S."/>
            <person name="Celniker S.E."/>
            <person name="Chang J.L."/>
            <person name="Chapple C."/>
            <person name="Chatterji S."/>
            <person name="Chinwalla A."/>
            <person name="Civetta A."/>
            <person name="Clifton S.W."/>
            <person name="Comeron J.M."/>
            <person name="Costello J.C."/>
            <person name="Coyne J.A."/>
            <person name="Daub J."/>
            <person name="David R.G."/>
            <person name="Delcher A.L."/>
            <person name="Delehaunty K."/>
            <person name="Do C.B."/>
            <person name="Ebling H."/>
            <person name="Edwards K."/>
            <person name="Eickbush T."/>
            <person name="Evans J.D."/>
            <person name="Filipski A."/>
            <person name="Findeiss S."/>
            <person name="Freyhult E."/>
            <person name="Fulton L."/>
            <person name="Fulton R."/>
            <person name="Garcia A.C."/>
            <person name="Gardiner A."/>
            <person name="Garfield D.A."/>
            <person name="Garvin B.E."/>
            <person name="Gibson G."/>
            <person name="Gilbert D."/>
            <person name="Gnerre S."/>
            <person name="Godfrey J."/>
            <person name="Good R."/>
            <person name="Gotea V."/>
            <person name="Gravely B."/>
            <person name="Greenberg A.J."/>
            <person name="Griffiths-Jones S."/>
            <person name="Gross S."/>
            <person name="Guigo R."/>
            <person name="Gustafson E.A."/>
            <person name="Haerty W."/>
            <person name="Hahn M.W."/>
            <person name="Halligan D.L."/>
            <person name="Halpern A.L."/>
            <person name="Halter G.M."/>
            <person name="Han M.V."/>
            <person name="Heger A."/>
            <person name="Hillier L."/>
            <person name="Hinrichs A.S."/>
            <person name="Holmes I."/>
            <person name="Hoskins R.A."/>
            <person name="Hubisz M.J."/>
            <person name="Hultmark D."/>
            <person name="Huntley M.A."/>
            <person name="Jaffe D.B."/>
            <person name="Jagadeeshan S."/>
            <person name="Jeck W.R."/>
            <person name="Johnson J."/>
            <person name="Jones C.D."/>
            <person name="Jordan W.C."/>
            <person name="Karpen G.H."/>
            <person name="Kataoka E."/>
            <person name="Keightley P.D."/>
            <person name="Kheradpour P."/>
            <person name="Kirkness E.F."/>
            <person name="Koerich L.B."/>
            <person name="Kristiansen K."/>
            <person name="Kudrna D."/>
            <person name="Kulathinal R.J."/>
            <person name="Kumar S."/>
            <person name="Kwok R."/>
            <person name="Lander E."/>
            <person name="Langley C.H."/>
            <person name="Lapoint R."/>
            <person name="Lazzaro B.P."/>
            <person name="Lee S.J."/>
            <person name="Levesque L."/>
            <person name="Li R."/>
            <person name="Lin C.F."/>
            <person name="Lin M.F."/>
            <person name="Lindblad-Toh K."/>
            <person name="Llopart A."/>
            <person name="Long M."/>
            <person name="Low L."/>
            <person name="Lozovsky E."/>
            <person name="Lu J."/>
            <person name="Luo M."/>
            <person name="Machado C.A."/>
            <person name="Makalowski W."/>
            <person name="Marzo M."/>
            <person name="Matsuda M."/>
            <person name="Matzkin L."/>
            <person name="McAllister B."/>
            <person name="McBride C.S."/>
            <person name="McKernan B."/>
            <person name="McKernan K."/>
            <person name="Mendez-Lago M."/>
            <person name="Minx P."/>
            <person name="Mollenhauer M.U."/>
            <person name="Montooth K."/>
            <person name="Mount S.M."/>
            <person name="Mu X."/>
            <person name="Myers E."/>
            <person name="Negre B."/>
            <person name="Newfeld S."/>
            <person name="Nielsen R."/>
            <person name="Noor M.A."/>
            <person name="O'Grady P."/>
            <person name="Pachter L."/>
            <person name="Papaceit M."/>
            <person name="Parisi M.J."/>
            <person name="Parisi M."/>
            <person name="Parts L."/>
            <person name="Pedersen J.S."/>
            <person name="Pesole G."/>
            <person name="Phillippy A.M."/>
            <person name="Ponting C.P."/>
            <person name="Pop M."/>
            <person name="Porcelli D."/>
            <person name="Powell J.R."/>
            <person name="Prohaska S."/>
            <person name="Pruitt K."/>
            <person name="Puig M."/>
            <person name="Quesneville H."/>
            <person name="Ram K.R."/>
            <person name="Rand D."/>
            <person name="Rasmussen M.D."/>
            <person name="Reed L.K."/>
            <person name="Reenan R."/>
            <person name="Reily A."/>
            <person name="Remington K.A."/>
            <person name="Rieger T.T."/>
            <person name="Ritchie M.G."/>
            <person name="Robin C."/>
            <person name="Rogers Y.H."/>
            <person name="Rohde C."/>
            <person name="Rozas J."/>
            <person name="Rubenfield M.J."/>
            <person name="Ruiz A."/>
            <person name="Russo S."/>
            <person name="Salzberg S.L."/>
            <person name="Sanchez-Gracia A."/>
            <person name="Saranga D.J."/>
            <person name="Sato H."/>
            <person name="Schaeffer S.W."/>
            <person name="Schatz M.C."/>
            <person name="Schlenke T."/>
            <person name="Schwartz R."/>
            <person name="Segarra C."/>
            <person name="Singh R.S."/>
            <person name="Sirot L."/>
            <person name="Sirota M."/>
            <person name="Sisneros N.B."/>
            <person name="Smith C.D."/>
            <person name="Smith T.F."/>
            <person name="Spieth J."/>
            <person name="Stage D.E."/>
            <person name="Stark A."/>
            <person name="Stephan W."/>
            <person name="Strausberg R.L."/>
            <person name="Strempel S."/>
            <person name="Sturgill D."/>
            <person name="Sutton G."/>
            <person name="Sutton G.G."/>
            <person name="Tao W."/>
            <person name="Teichmann S."/>
            <person name="Tobari Y.N."/>
            <person name="Tomimura Y."/>
            <person name="Tsolas J.M."/>
            <person name="Valente V.L."/>
            <person name="Venter E."/>
            <person name="Venter J.C."/>
            <person name="Vicario S."/>
            <person name="Vieira F.G."/>
            <person name="Vilella A.J."/>
            <person name="Villasante A."/>
            <person name="Walenz B."/>
            <person name="Wang J."/>
            <person name="Wasserman M."/>
            <person name="Watts T."/>
            <person name="Wilson D."/>
            <person name="Wilson R.K."/>
            <person name="Wing R.A."/>
            <person name="Wolfner M.F."/>
            <person name="Wong A."/>
            <person name="Wong G.K."/>
            <person name="Wu C.I."/>
            <person name="Wu G."/>
            <person name="Yamamoto D."/>
            <person name="Yang H.P."/>
            <person name="Yang S.P."/>
            <person name="Yorke J.A."/>
            <person name="Yoshida K."/>
            <person name="Zdobnov E."/>
            <person name="Zhang P."/>
            <person name="Zhang Y."/>
            <person name="Zimin A.V."/>
            <person name="Baldwin J."/>
            <person name="Abdouelleil A."/>
            <person name="Abdulkadir J."/>
            <person name="Abebe A."/>
            <person name="Abera B."/>
            <person name="Abreu J."/>
            <person name="Acer S.C."/>
            <person name="Aftuck L."/>
            <person name="Alexander A."/>
            <person name="An P."/>
            <person name="Anderson E."/>
            <person name="Anderson S."/>
            <person name="Arachi H."/>
            <person name="Azer M."/>
            <person name="Bachantsang P."/>
            <person name="Barry A."/>
            <person name="Bayul T."/>
            <person name="Berlin A."/>
            <person name="Bessette D."/>
            <person name="Bloom T."/>
            <person name="Blye J."/>
            <person name="Boguslavskiy L."/>
            <person name="Bonnet C."/>
            <person name="Boukhgalter B."/>
            <person name="Bourzgui I."/>
            <person name="Brown A."/>
            <person name="Cahill P."/>
            <person name="Channer S."/>
            <person name="Cheshatsang Y."/>
            <person name="Chuda L."/>
            <person name="Citroen M."/>
            <person name="Collymore A."/>
            <person name="Cooke P."/>
            <person name="Costello M."/>
            <person name="D'Aco K."/>
            <person name="Daza R."/>
            <person name="De Haan G."/>
            <person name="DeGray S."/>
            <person name="DeMaso C."/>
            <person name="Dhargay N."/>
            <person name="Dooley K."/>
            <person name="Dooley E."/>
            <person name="Doricent M."/>
            <person name="Dorje P."/>
            <person name="Dorjee K."/>
            <person name="Dupes A."/>
            <person name="Elong R."/>
            <person name="Falk J."/>
            <person name="Farina A."/>
            <person name="Faro S."/>
            <person name="Ferguson D."/>
            <person name="Fisher S."/>
            <person name="Foley C.D."/>
            <person name="Franke A."/>
            <person name="Friedrich D."/>
            <person name="Gadbois L."/>
            <person name="Gearin G."/>
            <person name="Gearin C.R."/>
            <person name="Giannoukos G."/>
            <person name="Goode T."/>
            <person name="Graham J."/>
            <person name="Grandbois E."/>
            <person name="Grewal S."/>
            <person name="Gyaltsen K."/>
            <person name="Hafez N."/>
            <person name="Hagos B."/>
            <person name="Hall J."/>
            <person name="Henson C."/>
            <person name="Hollinger A."/>
            <person name="Honan T."/>
            <person name="Huard M.D."/>
            <person name="Hughes L."/>
            <person name="Hurhula B."/>
            <person name="Husby M.E."/>
            <person name="Kamat A."/>
            <person name="Kanga B."/>
            <person name="Kashin S."/>
            <person name="Khazanovich D."/>
            <person name="Kisner P."/>
            <person name="Lance K."/>
            <person name="Lara M."/>
            <person name="Lee W."/>
            <person name="Lennon N."/>
            <person name="Letendre F."/>
            <person name="LeVine R."/>
            <person name="Lipovsky A."/>
            <person name="Liu X."/>
            <person name="Liu J."/>
            <person name="Liu S."/>
            <person name="Lokyitsang T."/>
            <person name="Lokyitsang Y."/>
            <person name="Lubonja R."/>
            <person name="Lui A."/>
            <person name="MacDonald P."/>
            <person name="Magnisalis V."/>
            <person name="Maru K."/>
            <person name="Matthews C."/>
            <person name="McCusker W."/>
            <person name="McDonough S."/>
            <person name="Mehta T."/>
            <person name="Meldrim J."/>
            <person name="Meneus L."/>
            <person name="Mihai O."/>
            <person name="Mihalev A."/>
            <person name="Mihova T."/>
            <person name="Mittelman R."/>
            <person name="Mlenga V."/>
            <person name="Montmayeur A."/>
            <person name="Mulrain L."/>
            <person name="Navidi A."/>
            <person name="Naylor J."/>
            <person name="Negash T."/>
            <person name="Nguyen T."/>
            <person name="Nguyen N."/>
            <person name="Nicol R."/>
            <person name="Norbu C."/>
            <person name="Norbu N."/>
            <person name="Novod N."/>
            <person name="O'Neill B."/>
            <person name="Osman S."/>
            <person name="Markiewicz E."/>
            <person name="Oyono O.L."/>
            <person name="Patti C."/>
            <person name="Phunkhang P."/>
            <person name="Pierre F."/>
            <person name="Priest M."/>
            <person name="Raghuraman S."/>
            <person name="Rege F."/>
            <person name="Reyes R."/>
            <person name="Rise C."/>
            <person name="Rogov P."/>
            <person name="Ross K."/>
            <person name="Ryan E."/>
            <person name="Settipalli S."/>
            <person name="Shea T."/>
            <person name="Sherpa N."/>
            <person name="Shi L."/>
            <person name="Shih D."/>
            <person name="Sparrow T."/>
            <person name="Spaulding J."/>
            <person name="Stalker J."/>
            <person name="Stange-Thomann N."/>
            <person name="Stavropoulos S."/>
            <person name="Stone C."/>
            <person name="Strader C."/>
            <person name="Tesfaye S."/>
            <person name="Thomson T."/>
            <person name="Thoulutsang Y."/>
            <person name="Thoulutsang D."/>
            <person name="Topham K."/>
            <person name="Topping I."/>
            <person name="Tsamla T."/>
            <person name="Vassiliev H."/>
            <person name="Vo A."/>
            <person name="Wangchuk T."/>
            <person name="Wangdi T."/>
            <person name="Weiand M."/>
            <person name="Wilkinson J."/>
            <person name="Wilson A."/>
            <person name="Yadav S."/>
            <person name="Young G."/>
            <person name="Yu Q."/>
            <person name="Zembek L."/>
            <person name="Zhong D."/>
            <person name="Zimmer A."/>
            <person name="Zwirko Z."/>
            <person name="Jaffe D.B."/>
            <person name="Alvarez P."/>
            <person name="Brockman W."/>
            <person name="Butler J."/>
            <person name="Chin C."/>
            <person name="Gnerre S."/>
            <person name="Grabherr M."/>
            <person name="Kleber M."/>
            <person name="Mauceli E."/>
            <person name="MacCallum I."/>
        </authorList>
    </citation>
    <scope>NUCLEOTIDE SEQUENCE [LARGE SCALE GENOMIC DNA]</scope>
    <source>
        <strain evidence="9">Tai18E2 / Tucson 14021-0261.01</strain>
    </source>
</reference>
<accession>A0A0R1EJ32</accession>
<dbReference type="AlphaFoldDB" id="A0A0R1EJ32"/>
<sequence>MDRKAELERKKAKLAALREEKDRRRREKEIKDMEEAAGRIGGGAGIDKDQRKDLDEMLSSLGVAPVSEVLSSLSSVNSMTSDNSNTQTPDASLQATVNGQSGGKKQPLNLSVYNVQATNIPPKETLVYTKQTQTTSTGGGNGDVLAFDAQGDDEESSLQNLDNGFTSKLPPGYLTHGLPTVKDVAPAITPLEIKKETEVKKEVNELSEEQKQMIILSENFQRFVVRAGRVIERALSENVDIYTDYIGGGDSEEANDERSHARLSLNRVFYDERWSKNRCITSMDWSTHFPELVVASYHNNEESPNEPDGVVMVWNTKFKKSTPEDVFHCQSAVMSTCFAKFNPNLILGGTYSGQIVLWDNRVQKRTPIQRTPLSAAAHTHPVYCLQMVGTQNAHNVISISSDGKLCSWSLDMLSQPQDTLELQQRQSKAIAITSMAFPANEINSLVMGSEDGYVYSASRHGLRSGVNEVYERHLGPITGISTHYNQLSPDFGHLFLTSSIDWTIKLWSLKVRSRQLIGLFSEKFYMPHLFQDTKPLYSFEDNSDYVMDVAWSPVHPALFAAVDGSGRLDLWNLNQDTEVPTASIVVAGAPALNRVSWTPSGLHVCIGDEAGKLYVYDVAENLAQPSRDEWSRFNTHLNEIKMNQSDEV</sequence>
<dbReference type="FunFam" id="2.130.10.10:FF:000781">
    <property type="entry name" value="Cytoplasmic dynein intermediate chain"/>
    <property type="match status" value="1"/>
</dbReference>
<organism evidence="8 9">
    <name type="scientific">Drosophila yakuba</name>
    <name type="common">Fruit fly</name>
    <dbReference type="NCBI Taxonomy" id="7245"/>
    <lineage>
        <taxon>Eukaryota</taxon>
        <taxon>Metazoa</taxon>
        <taxon>Ecdysozoa</taxon>
        <taxon>Arthropoda</taxon>
        <taxon>Hexapoda</taxon>
        <taxon>Insecta</taxon>
        <taxon>Pterygota</taxon>
        <taxon>Neoptera</taxon>
        <taxon>Endopterygota</taxon>
        <taxon>Diptera</taxon>
        <taxon>Brachycera</taxon>
        <taxon>Muscomorpha</taxon>
        <taxon>Ephydroidea</taxon>
        <taxon>Drosophilidae</taxon>
        <taxon>Drosophila</taxon>
        <taxon>Sophophora</taxon>
    </lineage>
</organism>
<gene>
    <name evidence="8" type="primary">Dyak\GE15363</name>
    <name evidence="8" type="synonym">dyak_GLEANR_16886</name>
    <name evidence="8" type="synonym">GE15363</name>
    <name evidence="8" type="ORF">Dyak_GE15363</name>
</gene>
<dbReference type="InterPro" id="IPR025956">
    <property type="entry name" value="DYNC1I1/DYNC1I2"/>
</dbReference>
<dbReference type="InterPro" id="IPR015943">
    <property type="entry name" value="WD40/YVTN_repeat-like_dom_sf"/>
</dbReference>
<evidence type="ECO:0000256" key="1">
    <source>
        <dbReference type="ARBA" id="ARBA00004245"/>
    </source>
</evidence>
<keyword evidence="9" id="KW-1185">Reference proteome</keyword>
<dbReference type="EMBL" id="CM000162">
    <property type="protein sequence ID" value="KRK07066.1"/>
    <property type="molecule type" value="Genomic_DNA"/>
</dbReference>
<dbReference type="Pfam" id="PF11540">
    <property type="entry name" value="Dynein_IC2"/>
    <property type="match status" value="1"/>
</dbReference>
<dbReference type="GO" id="GO:0005868">
    <property type="term" value="C:cytoplasmic dynein complex"/>
    <property type="evidence" value="ECO:0007669"/>
    <property type="project" value="InterPro"/>
</dbReference>
<dbReference type="InterPro" id="IPR050687">
    <property type="entry name" value="Dynein_IC"/>
</dbReference>
<keyword evidence="6" id="KW-0206">Cytoskeleton</keyword>
<comment type="subcellular location">
    <subcellularLocation>
        <location evidence="1">Cytoplasm</location>
        <location evidence="1">Cytoskeleton</location>
    </subcellularLocation>
</comment>